<dbReference type="Pfam" id="PF00512">
    <property type="entry name" value="HisKA"/>
    <property type="match status" value="1"/>
</dbReference>
<sequence>MPTEPLISTTIDRSRHTVLVVDDNPTTRYTTARVIRAAGFETCEAATGGEALALASRQVSAVVLDVHLPDFSGFEVCRELRLKPETATLPVVHLSATFVRNEDKVAGLNAGADAYLVHPVEPPVLVATLQALIRARMAEEKQRNSEARFRAIYDHAPTGMALIDAEGRFADVNPAMVAMLGQSRDALIGQPVSAFAPDEWTAFVLSHTSGAQPPASSWKGEFPLLRQDGSWIRLEWTMSAHIEPGLRVGIALDVSERFELEARRREVLEREQAARAAAERLSRTKDDFVAVLSHELRNPLNAIGGWVHVLKVGNRTPEQMEKGLNAIDRSVKAQTRLIADILDVSRISSGKLRLHREWSEPRALVSAAIEALAAPAAAKRLSIVFDQGQVDPPAWLDATRFQQIVWNLLSNAIKFSSEAGRILVELHREGDLLDLTVQDFGRGISSDFLQHLFDRFSQSDSPDNRFHGGLGLGLSIVRNLAELHGGSVSAHSAGEGHGATLRVVLGVVPSGEAPLVLLDTDDARPAGALLSSSASADRVLAGLDVMVIEDNADASEIMAVVLSDAGATVRLGVDYDEALHLFEQKWPDVLISDIGLPGRDGYELIREVRQRERARGKPRLFCVAHTAFTRPQDHARATEAGFDAHLGKPLQPHALLALICGRPAAPTQG</sequence>
<dbReference type="EMBL" id="LR743508">
    <property type="protein sequence ID" value="CAA2109351.1"/>
    <property type="molecule type" value="Genomic_DNA"/>
</dbReference>
<feature type="domain" description="PAS" evidence="7">
    <location>
        <begin position="145"/>
        <end position="199"/>
    </location>
</feature>
<dbReference type="Gene3D" id="3.30.565.10">
    <property type="entry name" value="Histidine kinase-like ATPase, C-terminal domain"/>
    <property type="match status" value="1"/>
</dbReference>
<dbReference type="InterPro" id="IPR011006">
    <property type="entry name" value="CheY-like_superfamily"/>
</dbReference>
<dbReference type="NCBIfam" id="TIGR00229">
    <property type="entry name" value="sensory_box"/>
    <property type="match status" value="1"/>
</dbReference>
<dbReference type="SMART" id="SM00448">
    <property type="entry name" value="REC"/>
    <property type="match status" value="2"/>
</dbReference>
<name>A0A679JK17_VARPD</name>
<dbReference type="Gene3D" id="3.40.50.2300">
    <property type="match status" value="2"/>
</dbReference>
<evidence type="ECO:0000256" key="1">
    <source>
        <dbReference type="ARBA" id="ARBA00000085"/>
    </source>
</evidence>
<dbReference type="AlphaFoldDB" id="A0A679JK17"/>
<dbReference type="InterPro" id="IPR036097">
    <property type="entry name" value="HisK_dim/P_sf"/>
</dbReference>
<dbReference type="SUPFAM" id="SSF47384">
    <property type="entry name" value="Homodimeric domain of signal transducing histidine kinase"/>
    <property type="match status" value="1"/>
</dbReference>
<evidence type="ECO:0000259" key="7">
    <source>
        <dbReference type="PROSITE" id="PS50112"/>
    </source>
</evidence>
<dbReference type="PROSITE" id="PS50110">
    <property type="entry name" value="RESPONSE_REGULATORY"/>
    <property type="match status" value="2"/>
</dbReference>
<feature type="domain" description="Response regulatory" evidence="6">
    <location>
        <begin position="17"/>
        <end position="133"/>
    </location>
</feature>
<dbReference type="SUPFAM" id="SSF55785">
    <property type="entry name" value="PYP-like sensor domain (PAS domain)"/>
    <property type="match status" value="1"/>
</dbReference>
<dbReference type="InterPro" id="IPR000014">
    <property type="entry name" value="PAS"/>
</dbReference>
<dbReference type="CDD" id="cd00130">
    <property type="entry name" value="PAS"/>
    <property type="match status" value="1"/>
</dbReference>
<keyword evidence="3 4" id="KW-0597">Phosphoprotein</keyword>
<comment type="catalytic activity">
    <reaction evidence="1">
        <text>ATP + protein L-histidine = ADP + protein N-phospho-L-histidine.</text>
        <dbReference type="EC" id="2.7.13.3"/>
    </reaction>
</comment>
<dbReference type="GO" id="GO:0006355">
    <property type="term" value="P:regulation of DNA-templated transcription"/>
    <property type="evidence" value="ECO:0007669"/>
    <property type="project" value="InterPro"/>
</dbReference>
<protein>
    <recommendedName>
        <fullName evidence="2">histidine kinase</fullName>
        <ecNumber evidence="2">2.7.13.3</ecNumber>
    </recommendedName>
</protein>
<evidence type="ECO:0000313" key="8">
    <source>
        <dbReference type="EMBL" id="CAA2109351.1"/>
    </source>
</evidence>
<feature type="modified residue" description="4-aspartylphosphate" evidence="4">
    <location>
        <position position="593"/>
    </location>
</feature>
<dbReference type="Gene3D" id="3.30.450.20">
    <property type="entry name" value="PAS domain"/>
    <property type="match status" value="1"/>
</dbReference>
<evidence type="ECO:0000256" key="3">
    <source>
        <dbReference type="ARBA" id="ARBA00022553"/>
    </source>
</evidence>
<keyword evidence="8" id="KW-0808">Transferase</keyword>
<proteinExistence type="predicted"/>
<dbReference type="InterPro" id="IPR036890">
    <property type="entry name" value="HATPase_C_sf"/>
</dbReference>
<evidence type="ECO:0000256" key="4">
    <source>
        <dbReference type="PROSITE-ProRule" id="PRU00169"/>
    </source>
</evidence>
<evidence type="ECO:0000259" key="5">
    <source>
        <dbReference type="PROSITE" id="PS50109"/>
    </source>
</evidence>
<dbReference type="InterPro" id="IPR035965">
    <property type="entry name" value="PAS-like_dom_sf"/>
</dbReference>
<dbReference type="InterPro" id="IPR003594">
    <property type="entry name" value="HATPase_dom"/>
</dbReference>
<dbReference type="SMART" id="SM00388">
    <property type="entry name" value="HisKA"/>
    <property type="match status" value="1"/>
</dbReference>
<dbReference type="InterPro" id="IPR003661">
    <property type="entry name" value="HisK_dim/P_dom"/>
</dbReference>
<dbReference type="SMART" id="SM00387">
    <property type="entry name" value="HATPase_c"/>
    <property type="match status" value="1"/>
</dbReference>
<evidence type="ECO:0000259" key="6">
    <source>
        <dbReference type="PROSITE" id="PS50110"/>
    </source>
</evidence>
<dbReference type="InterPro" id="IPR004358">
    <property type="entry name" value="Sig_transdc_His_kin-like_C"/>
</dbReference>
<dbReference type="RefSeq" id="WP_339093299.1">
    <property type="nucleotide sequence ID" value="NZ_LR743508.1"/>
</dbReference>
<dbReference type="PANTHER" id="PTHR43547:SF2">
    <property type="entry name" value="HYBRID SIGNAL TRANSDUCTION HISTIDINE KINASE C"/>
    <property type="match status" value="1"/>
</dbReference>
<feature type="domain" description="Response regulatory" evidence="6">
    <location>
        <begin position="544"/>
        <end position="663"/>
    </location>
</feature>
<dbReference type="InterPro" id="IPR001789">
    <property type="entry name" value="Sig_transdc_resp-reg_receiver"/>
</dbReference>
<feature type="modified residue" description="4-aspartylphosphate" evidence="4">
    <location>
        <position position="65"/>
    </location>
</feature>
<dbReference type="Pfam" id="PF00989">
    <property type="entry name" value="PAS"/>
    <property type="match status" value="1"/>
</dbReference>
<feature type="domain" description="Histidine kinase" evidence="5">
    <location>
        <begin position="291"/>
        <end position="509"/>
    </location>
</feature>
<dbReference type="GO" id="GO:0000155">
    <property type="term" value="F:phosphorelay sensor kinase activity"/>
    <property type="evidence" value="ECO:0007669"/>
    <property type="project" value="InterPro"/>
</dbReference>
<dbReference type="EC" id="2.7.13.3" evidence="2"/>
<reference evidence="8" key="1">
    <citation type="submission" date="2019-12" db="EMBL/GenBank/DDBJ databases">
        <authorList>
            <person name="Cremers G."/>
        </authorList>
    </citation>
    <scope>NUCLEOTIDE SEQUENCE</scope>
    <source>
        <strain evidence="8">Vvax</strain>
    </source>
</reference>
<organism evidence="8">
    <name type="scientific">Variovorax paradoxus</name>
    <dbReference type="NCBI Taxonomy" id="34073"/>
    <lineage>
        <taxon>Bacteria</taxon>
        <taxon>Pseudomonadati</taxon>
        <taxon>Pseudomonadota</taxon>
        <taxon>Betaproteobacteria</taxon>
        <taxon>Burkholderiales</taxon>
        <taxon>Comamonadaceae</taxon>
        <taxon>Variovorax</taxon>
    </lineage>
</organism>
<dbReference type="InterPro" id="IPR005467">
    <property type="entry name" value="His_kinase_dom"/>
</dbReference>
<dbReference type="PRINTS" id="PR00344">
    <property type="entry name" value="BCTRLSENSOR"/>
</dbReference>
<dbReference type="PANTHER" id="PTHR43547">
    <property type="entry name" value="TWO-COMPONENT HISTIDINE KINASE"/>
    <property type="match status" value="1"/>
</dbReference>
<evidence type="ECO:0000256" key="2">
    <source>
        <dbReference type="ARBA" id="ARBA00012438"/>
    </source>
</evidence>
<accession>A0A679JK17</accession>
<dbReference type="InterPro" id="IPR013767">
    <property type="entry name" value="PAS_fold"/>
</dbReference>
<dbReference type="PROSITE" id="PS50112">
    <property type="entry name" value="PAS"/>
    <property type="match status" value="1"/>
</dbReference>
<dbReference type="Pfam" id="PF02518">
    <property type="entry name" value="HATPase_c"/>
    <property type="match status" value="1"/>
</dbReference>
<dbReference type="Pfam" id="PF00072">
    <property type="entry name" value="Response_reg"/>
    <property type="match status" value="2"/>
</dbReference>
<gene>
    <name evidence="8" type="primary">arcB_5</name>
    <name evidence="8" type="ORF">VVAX_05622</name>
</gene>
<dbReference type="SMART" id="SM00091">
    <property type="entry name" value="PAS"/>
    <property type="match status" value="1"/>
</dbReference>
<dbReference type="SUPFAM" id="SSF55874">
    <property type="entry name" value="ATPase domain of HSP90 chaperone/DNA topoisomerase II/histidine kinase"/>
    <property type="match status" value="1"/>
</dbReference>
<dbReference type="Gene3D" id="1.10.287.130">
    <property type="match status" value="1"/>
</dbReference>
<dbReference type="SUPFAM" id="SSF52172">
    <property type="entry name" value="CheY-like"/>
    <property type="match status" value="2"/>
</dbReference>
<dbReference type="PROSITE" id="PS50109">
    <property type="entry name" value="HIS_KIN"/>
    <property type="match status" value="1"/>
</dbReference>
<dbReference type="CDD" id="cd00082">
    <property type="entry name" value="HisKA"/>
    <property type="match status" value="1"/>
</dbReference>